<evidence type="ECO:0000256" key="2">
    <source>
        <dbReference type="ARBA" id="ARBA00022692"/>
    </source>
</evidence>
<dbReference type="Proteomes" id="UP000663903">
    <property type="component" value="Chromosome"/>
</dbReference>
<gene>
    <name evidence="7" type="ORF">J1M35_13060</name>
</gene>
<keyword evidence="3 5" id="KW-1133">Transmembrane helix</keyword>
<reference evidence="7" key="1">
    <citation type="submission" date="2021-03" db="EMBL/GenBank/DDBJ databases">
        <title>Ottowia sp. 27C isolated from the cloaca of a Giant Asian pond turtle (Heosemys grandis).</title>
        <authorList>
            <person name="Spergser J."/>
            <person name="Busse H.-J."/>
        </authorList>
    </citation>
    <scope>NUCLEOTIDE SEQUENCE</scope>
    <source>
        <strain evidence="7">27C</strain>
    </source>
</reference>
<dbReference type="KEGG" id="otd:J1M35_13060"/>
<keyword evidence="2 5" id="KW-0812">Transmembrane</keyword>
<dbReference type="RefSeq" id="WP_208007468.1">
    <property type="nucleotide sequence ID" value="NZ_CP071796.1"/>
</dbReference>
<evidence type="ECO:0000313" key="7">
    <source>
        <dbReference type="EMBL" id="QTD44062.1"/>
    </source>
</evidence>
<dbReference type="InterPro" id="IPR010432">
    <property type="entry name" value="RDD"/>
</dbReference>
<protein>
    <submittedName>
        <fullName evidence="7">RDD family protein</fullName>
    </submittedName>
</protein>
<feature type="transmembrane region" description="Helical" evidence="5">
    <location>
        <begin position="109"/>
        <end position="126"/>
    </location>
</feature>
<dbReference type="EMBL" id="CP071796">
    <property type="protein sequence ID" value="QTD44062.1"/>
    <property type="molecule type" value="Genomic_DNA"/>
</dbReference>
<name>A0A975CFT0_9BURK</name>
<evidence type="ECO:0000313" key="8">
    <source>
        <dbReference type="Proteomes" id="UP000663903"/>
    </source>
</evidence>
<sequence length="182" mass="21031">MNPSAPKTAATAQALSKSWRAPSLRRRMACWLYEGTLLFGVVVLPGLVFGIVTNTRHALDNRHGLQALIFGVLALYFSYFWVKGQTLPMKTWHIRLMDRTGQPVRWPRAMWRYLLAWVWFLPPLAAMAPFKLSTGEVSVLMTGWILVWALSSRLRRDQQFWHDAWAGTRLIDVQPDPARRRQ</sequence>
<feature type="domain" description="RDD" evidence="6">
    <location>
        <begin position="22"/>
        <end position="167"/>
    </location>
</feature>
<dbReference type="AlphaFoldDB" id="A0A975CFT0"/>
<keyword evidence="4 5" id="KW-0472">Membrane</keyword>
<evidence type="ECO:0000256" key="3">
    <source>
        <dbReference type="ARBA" id="ARBA00022989"/>
    </source>
</evidence>
<organism evidence="7 8">
    <name type="scientific">Ottowia testudinis</name>
    <dbReference type="NCBI Taxonomy" id="2816950"/>
    <lineage>
        <taxon>Bacteria</taxon>
        <taxon>Pseudomonadati</taxon>
        <taxon>Pseudomonadota</taxon>
        <taxon>Betaproteobacteria</taxon>
        <taxon>Burkholderiales</taxon>
        <taxon>Comamonadaceae</taxon>
        <taxon>Ottowia</taxon>
    </lineage>
</organism>
<feature type="transmembrane region" description="Helical" evidence="5">
    <location>
        <begin position="30"/>
        <end position="52"/>
    </location>
</feature>
<evidence type="ECO:0000256" key="1">
    <source>
        <dbReference type="ARBA" id="ARBA00004141"/>
    </source>
</evidence>
<keyword evidence="8" id="KW-1185">Reference proteome</keyword>
<dbReference type="GO" id="GO:0016020">
    <property type="term" value="C:membrane"/>
    <property type="evidence" value="ECO:0007669"/>
    <property type="project" value="UniProtKB-SubCell"/>
</dbReference>
<feature type="transmembrane region" description="Helical" evidence="5">
    <location>
        <begin position="64"/>
        <end position="82"/>
    </location>
</feature>
<evidence type="ECO:0000256" key="5">
    <source>
        <dbReference type="SAM" id="Phobius"/>
    </source>
</evidence>
<comment type="subcellular location">
    <subcellularLocation>
        <location evidence="1">Membrane</location>
        <topology evidence="1">Multi-pass membrane protein</topology>
    </subcellularLocation>
</comment>
<accession>A0A975CFT0</accession>
<evidence type="ECO:0000256" key="4">
    <source>
        <dbReference type="ARBA" id="ARBA00023136"/>
    </source>
</evidence>
<dbReference type="Pfam" id="PF06271">
    <property type="entry name" value="RDD"/>
    <property type="match status" value="1"/>
</dbReference>
<feature type="transmembrane region" description="Helical" evidence="5">
    <location>
        <begin position="132"/>
        <end position="150"/>
    </location>
</feature>
<proteinExistence type="predicted"/>
<evidence type="ECO:0000259" key="6">
    <source>
        <dbReference type="Pfam" id="PF06271"/>
    </source>
</evidence>